<evidence type="ECO:0000313" key="4">
    <source>
        <dbReference type="Proteomes" id="UP000180252"/>
    </source>
</evidence>
<dbReference type="Proteomes" id="UP000198319">
    <property type="component" value="Unassembled WGS sequence"/>
</dbReference>
<gene>
    <name evidence="3" type="ORF">B0A71_15535</name>
    <name evidence="2" type="ORF">BHE19_07510</name>
</gene>
<proteinExistence type="predicted"/>
<organism evidence="2 4">
    <name type="scientific">Flavobacterium tructae</name>
    <dbReference type="NCBI Taxonomy" id="1114873"/>
    <lineage>
        <taxon>Bacteria</taxon>
        <taxon>Pseudomonadati</taxon>
        <taxon>Bacteroidota</taxon>
        <taxon>Flavobacteriia</taxon>
        <taxon>Flavobacteriales</taxon>
        <taxon>Flavobacteriaceae</taxon>
        <taxon>Flavobacterium</taxon>
    </lineage>
</organism>
<sequence length="158" mass="18075">MENKITVPKPCNENWNSMSPNKNGRFCGSCSKTVVDFTKMNTTEIQNYFIENSGKENICGYFKSTQIETEKNTKYDHLKNRFNRIRIKPIKKMALFSLSLVFSLTSCMGKAMVNGETAVIDNDTINETKVTKPEDTIKPKDSIKTENIRLKEKNTSSR</sequence>
<evidence type="ECO:0000313" key="2">
    <source>
        <dbReference type="EMBL" id="OHT45671.1"/>
    </source>
</evidence>
<feature type="region of interest" description="Disordered" evidence="1">
    <location>
        <begin position="135"/>
        <end position="158"/>
    </location>
</feature>
<evidence type="ECO:0000313" key="3">
    <source>
        <dbReference type="EMBL" id="OXB18330.1"/>
    </source>
</evidence>
<dbReference type="AlphaFoldDB" id="A0A1S1J7V7"/>
<protein>
    <submittedName>
        <fullName evidence="2">Uncharacterized protein</fullName>
    </submittedName>
</protein>
<reference evidence="2" key="2">
    <citation type="submission" date="2016-09" db="EMBL/GenBank/DDBJ databases">
        <authorList>
            <person name="Capua I."/>
            <person name="De Benedictis P."/>
            <person name="Joannis T."/>
            <person name="Lombin L.H."/>
            <person name="Cattoli G."/>
        </authorList>
    </citation>
    <scope>NUCLEOTIDE SEQUENCE [LARGE SCALE GENOMIC DNA]</scope>
    <source>
        <strain evidence="2">MSU</strain>
    </source>
</reference>
<reference evidence="3 5" key="3">
    <citation type="submission" date="2016-11" db="EMBL/GenBank/DDBJ databases">
        <title>Whole genomes of Flavobacteriaceae.</title>
        <authorList>
            <person name="Stine C."/>
            <person name="Li C."/>
            <person name="Tadesse D."/>
        </authorList>
    </citation>
    <scope>NUCLEOTIDE SEQUENCE [LARGE SCALE GENOMIC DNA]</scope>
    <source>
        <strain evidence="3 5">ATCC BAA-2541</strain>
    </source>
</reference>
<evidence type="ECO:0000256" key="1">
    <source>
        <dbReference type="SAM" id="MobiDB-lite"/>
    </source>
</evidence>
<dbReference type="Proteomes" id="UP000180252">
    <property type="component" value="Unassembled WGS sequence"/>
</dbReference>
<dbReference type="RefSeq" id="WP_070906949.1">
    <property type="nucleotide sequence ID" value="NZ_MIKE01000022.1"/>
</dbReference>
<comment type="caution">
    <text evidence="2">The sequence shown here is derived from an EMBL/GenBank/DDBJ whole genome shotgun (WGS) entry which is preliminary data.</text>
</comment>
<keyword evidence="5" id="KW-1185">Reference proteome</keyword>
<evidence type="ECO:0000313" key="5">
    <source>
        <dbReference type="Proteomes" id="UP000198319"/>
    </source>
</evidence>
<reference evidence="4" key="1">
    <citation type="submission" date="2016-09" db="EMBL/GenBank/DDBJ databases">
        <authorList>
            <person name="Chen S."/>
            <person name="Walker E."/>
        </authorList>
    </citation>
    <scope>NUCLEOTIDE SEQUENCE [LARGE SCALE GENOMIC DNA]</scope>
    <source>
        <strain evidence="4">MSU</strain>
    </source>
</reference>
<accession>A0A1S1J7V7</accession>
<dbReference type="EMBL" id="MUHG01000023">
    <property type="protein sequence ID" value="OXB18330.1"/>
    <property type="molecule type" value="Genomic_DNA"/>
</dbReference>
<name>A0A1S1J7V7_9FLAO</name>
<dbReference type="EMBL" id="MIKE01000022">
    <property type="protein sequence ID" value="OHT45671.1"/>
    <property type="molecule type" value="Genomic_DNA"/>
</dbReference>
<dbReference type="STRING" id="1278819.BHE19_07510"/>
<dbReference type="OrthoDB" id="1095452at2"/>